<evidence type="ECO:0000313" key="2">
    <source>
        <dbReference type="Proteomes" id="UP000245720"/>
    </source>
</evidence>
<protein>
    <submittedName>
        <fullName evidence="1">Uncharacterized protein</fullName>
    </submittedName>
</protein>
<comment type="caution">
    <text evidence="1">The sequence shown here is derived from an EMBL/GenBank/DDBJ whole genome shotgun (WGS) entry which is preliminary data.</text>
</comment>
<dbReference type="Proteomes" id="UP000245720">
    <property type="component" value="Unassembled WGS sequence"/>
</dbReference>
<dbReference type="RefSeq" id="WP_109725764.1">
    <property type="nucleotide sequence ID" value="NZ_QGDI01000003.1"/>
</dbReference>
<dbReference type="EMBL" id="QGDI01000003">
    <property type="protein sequence ID" value="PWJ13977.1"/>
    <property type="molecule type" value="Genomic_DNA"/>
</dbReference>
<evidence type="ECO:0000313" key="1">
    <source>
        <dbReference type="EMBL" id="PWJ13977.1"/>
    </source>
</evidence>
<accession>A0A315Y1T9</accession>
<name>A0A315Y1T9_RUMFL</name>
<proteinExistence type="predicted"/>
<reference evidence="1 2" key="1">
    <citation type="submission" date="2018-05" db="EMBL/GenBank/DDBJ databases">
        <title>The Hungate 1000. A catalogue of reference genomes from the rumen microbiome.</title>
        <authorList>
            <person name="Kelly W."/>
        </authorList>
    </citation>
    <scope>NUCLEOTIDE SEQUENCE [LARGE SCALE GENOMIC DNA]</scope>
    <source>
        <strain evidence="1 2">SAb67</strain>
    </source>
</reference>
<dbReference type="AlphaFoldDB" id="A0A315Y1T9"/>
<organism evidence="1 2">
    <name type="scientific">Ruminococcus flavefaciens</name>
    <dbReference type="NCBI Taxonomy" id="1265"/>
    <lineage>
        <taxon>Bacteria</taxon>
        <taxon>Bacillati</taxon>
        <taxon>Bacillota</taxon>
        <taxon>Clostridia</taxon>
        <taxon>Eubacteriales</taxon>
        <taxon>Oscillospiraceae</taxon>
        <taxon>Ruminococcus</taxon>
    </lineage>
</organism>
<gene>
    <name evidence="1" type="ORF">IE37_00908</name>
</gene>
<sequence length="84" mass="9767">MGKKIDFDTALKLGGITPNDTIYAKPNSYGYKLNVNHPQILPLYERYKKKLGEKILSDTQRLTFETMIFKALQKKKEKEVEQCD</sequence>